<dbReference type="RefSeq" id="WP_188784692.1">
    <property type="nucleotide sequence ID" value="NZ_BMNI01000008.1"/>
</dbReference>
<feature type="transmembrane region" description="Helical" evidence="2">
    <location>
        <begin position="240"/>
        <end position="266"/>
    </location>
</feature>
<reference evidence="4" key="1">
    <citation type="journal article" date="2019" name="Int. J. Syst. Evol. Microbiol.">
        <title>The Global Catalogue of Microorganisms (GCM) 10K type strain sequencing project: providing services to taxonomists for standard genome sequencing and annotation.</title>
        <authorList>
            <consortium name="The Broad Institute Genomics Platform"/>
            <consortium name="The Broad Institute Genome Sequencing Center for Infectious Disease"/>
            <person name="Wu L."/>
            <person name="Ma J."/>
        </authorList>
    </citation>
    <scope>NUCLEOTIDE SEQUENCE [LARGE SCALE GENOMIC DNA]</scope>
    <source>
        <strain evidence="4">CGMCC 4.7371</strain>
    </source>
</reference>
<name>A0ABQ2NC56_9ACTN</name>
<evidence type="ECO:0000256" key="1">
    <source>
        <dbReference type="SAM" id="MobiDB-lite"/>
    </source>
</evidence>
<comment type="caution">
    <text evidence="3">The sequence shown here is derived from an EMBL/GenBank/DDBJ whole genome shotgun (WGS) entry which is preliminary data.</text>
</comment>
<protein>
    <recommendedName>
        <fullName evidence="5">4-hydroxybenzoate polyprenyltransferase</fullName>
    </recommendedName>
</protein>
<gene>
    <name evidence="3" type="ORF">GCM10011584_28530</name>
</gene>
<evidence type="ECO:0008006" key="5">
    <source>
        <dbReference type="Google" id="ProtNLM"/>
    </source>
</evidence>
<feature type="transmembrane region" description="Helical" evidence="2">
    <location>
        <begin position="69"/>
        <end position="87"/>
    </location>
</feature>
<evidence type="ECO:0000313" key="3">
    <source>
        <dbReference type="EMBL" id="GGO92344.1"/>
    </source>
</evidence>
<dbReference type="InterPro" id="IPR044878">
    <property type="entry name" value="UbiA_sf"/>
</dbReference>
<keyword evidence="2" id="KW-1133">Transmembrane helix</keyword>
<feature type="transmembrane region" description="Helical" evidence="2">
    <location>
        <begin position="107"/>
        <end position="127"/>
    </location>
</feature>
<dbReference type="Proteomes" id="UP000655410">
    <property type="component" value="Unassembled WGS sequence"/>
</dbReference>
<dbReference type="Gene3D" id="1.10.357.140">
    <property type="entry name" value="UbiA prenyltransferase"/>
    <property type="match status" value="1"/>
</dbReference>
<keyword evidence="4" id="KW-1185">Reference proteome</keyword>
<feature type="region of interest" description="Disordered" evidence="1">
    <location>
        <begin position="1"/>
        <end position="20"/>
    </location>
</feature>
<evidence type="ECO:0000256" key="2">
    <source>
        <dbReference type="SAM" id="Phobius"/>
    </source>
</evidence>
<feature type="transmembrane region" description="Helical" evidence="2">
    <location>
        <begin position="133"/>
        <end position="153"/>
    </location>
</feature>
<organism evidence="3 4">
    <name type="scientific">Nocardioides phosphati</name>
    <dbReference type="NCBI Taxonomy" id="1867775"/>
    <lineage>
        <taxon>Bacteria</taxon>
        <taxon>Bacillati</taxon>
        <taxon>Actinomycetota</taxon>
        <taxon>Actinomycetes</taxon>
        <taxon>Propionibacteriales</taxon>
        <taxon>Nocardioidaceae</taxon>
        <taxon>Nocardioides</taxon>
    </lineage>
</organism>
<feature type="transmembrane region" description="Helical" evidence="2">
    <location>
        <begin position="165"/>
        <end position="183"/>
    </location>
</feature>
<keyword evidence="2" id="KW-0472">Membrane</keyword>
<feature type="transmembrane region" description="Helical" evidence="2">
    <location>
        <begin position="195"/>
        <end position="219"/>
    </location>
</feature>
<accession>A0ABQ2NC56</accession>
<keyword evidence="2" id="KW-0812">Transmembrane</keyword>
<proteinExistence type="predicted"/>
<dbReference type="EMBL" id="BMNI01000008">
    <property type="protein sequence ID" value="GGO92344.1"/>
    <property type="molecule type" value="Genomic_DNA"/>
</dbReference>
<evidence type="ECO:0000313" key="4">
    <source>
        <dbReference type="Proteomes" id="UP000655410"/>
    </source>
</evidence>
<sequence>MSAKSIRLPRKRTASARPGPAVRRLRLPARADLARSLPVSLFRASHPRQAALTALFVAVGAAIDGRPLAQVALVLATVLTGQVILGWHNDLIDVQRDRRHGFPGKPIAQGVVDHGTVWFALTIAVLLVVPLSVANGVIAGATHLFILGIAMLTNSGVLRRTRFSFVPWMLSFALWPAFLSYGGAHGTEGGDPPGILITILAALLGLGVHVLVALPGLVADNADGIRHFPLLLALRTGAPRLLLVAGVWTGLLGVGILITGATLGVAR</sequence>